<keyword evidence="4 5" id="KW-0472">Membrane</keyword>
<evidence type="ECO:0000313" key="7">
    <source>
        <dbReference type="EMBL" id="KAK5527613.1"/>
    </source>
</evidence>
<dbReference type="PANTHER" id="PTHR23502">
    <property type="entry name" value="MAJOR FACILITATOR SUPERFAMILY"/>
    <property type="match status" value="1"/>
</dbReference>
<accession>A0AAV9PSV0</accession>
<evidence type="ECO:0000256" key="3">
    <source>
        <dbReference type="ARBA" id="ARBA00022989"/>
    </source>
</evidence>
<feature type="transmembrane region" description="Helical" evidence="5">
    <location>
        <begin position="287"/>
        <end position="307"/>
    </location>
</feature>
<keyword evidence="3 5" id="KW-1133">Transmembrane helix</keyword>
<dbReference type="InterPro" id="IPR036259">
    <property type="entry name" value="MFS_trans_sf"/>
</dbReference>
<dbReference type="EMBL" id="JAXLQG010000040">
    <property type="protein sequence ID" value="KAK5527613.1"/>
    <property type="molecule type" value="Genomic_DNA"/>
</dbReference>
<feature type="transmembrane region" description="Helical" evidence="5">
    <location>
        <begin position="468"/>
        <end position="491"/>
    </location>
</feature>
<comment type="caution">
    <text evidence="7">The sequence shown here is derived from an EMBL/GenBank/DDBJ whole genome shotgun (WGS) entry which is preliminary data.</text>
</comment>
<feature type="transmembrane region" description="Helical" evidence="5">
    <location>
        <begin position="131"/>
        <end position="148"/>
    </location>
</feature>
<keyword evidence="2 5" id="KW-0812">Transmembrane</keyword>
<feature type="transmembrane region" description="Helical" evidence="5">
    <location>
        <begin position="66"/>
        <end position="88"/>
    </location>
</feature>
<keyword evidence="8" id="KW-1185">Reference proteome</keyword>
<gene>
    <name evidence="7" type="ORF">LTR25_011028</name>
</gene>
<dbReference type="Proteomes" id="UP001345827">
    <property type="component" value="Unassembled WGS sequence"/>
</dbReference>
<name>A0AAV9PSV0_9PEZI</name>
<evidence type="ECO:0000256" key="2">
    <source>
        <dbReference type="ARBA" id="ARBA00022692"/>
    </source>
</evidence>
<dbReference type="GO" id="GO:0022857">
    <property type="term" value="F:transmembrane transporter activity"/>
    <property type="evidence" value="ECO:0007669"/>
    <property type="project" value="InterPro"/>
</dbReference>
<reference evidence="7 8" key="1">
    <citation type="submission" date="2023-06" db="EMBL/GenBank/DDBJ databases">
        <title>Black Yeasts Isolated from many extreme environments.</title>
        <authorList>
            <person name="Coleine C."/>
            <person name="Stajich J.E."/>
            <person name="Selbmann L."/>
        </authorList>
    </citation>
    <scope>NUCLEOTIDE SEQUENCE [LARGE SCALE GENOMIC DNA]</scope>
    <source>
        <strain evidence="7 8">CCFEE 5887</strain>
    </source>
</reference>
<dbReference type="AlphaFoldDB" id="A0AAV9PSV0"/>
<dbReference type="InterPro" id="IPR020846">
    <property type="entry name" value="MFS_dom"/>
</dbReference>
<feature type="transmembrane region" description="Helical" evidence="5">
    <location>
        <begin position="190"/>
        <end position="213"/>
    </location>
</feature>
<dbReference type="Pfam" id="PF07690">
    <property type="entry name" value="MFS_1"/>
    <property type="match status" value="1"/>
</dbReference>
<evidence type="ECO:0000256" key="4">
    <source>
        <dbReference type="ARBA" id="ARBA00023136"/>
    </source>
</evidence>
<feature type="transmembrane region" description="Helical" evidence="5">
    <location>
        <begin position="402"/>
        <end position="425"/>
    </location>
</feature>
<feature type="transmembrane region" description="Helical" evidence="5">
    <location>
        <begin position="100"/>
        <end position="119"/>
    </location>
</feature>
<organism evidence="7 8">
    <name type="scientific">Vermiconidia calcicola</name>
    <dbReference type="NCBI Taxonomy" id="1690605"/>
    <lineage>
        <taxon>Eukaryota</taxon>
        <taxon>Fungi</taxon>
        <taxon>Dikarya</taxon>
        <taxon>Ascomycota</taxon>
        <taxon>Pezizomycotina</taxon>
        <taxon>Dothideomycetes</taxon>
        <taxon>Dothideomycetidae</taxon>
        <taxon>Mycosphaerellales</taxon>
        <taxon>Extremaceae</taxon>
        <taxon>Vermiconidia</taxon>
    </lineage>
</organism>
<sequence length="497" mass="54564">MSTSPSPYPDKALDSAHLESAGASALEPEHAAYLIQRHGTVDLIPLPSADPKDPLNWPTWKKNTQILMVAFHAMMTTFTAAAVLPAFIPFAKLYEISVTKATYLTSVQILFLGVFPLLWCPLASRYGRRPILLASVLGSFATNMGGAWCTSYGTQMTTRALTAICISPALGIGGAVATELFFAHERAQKLGWWTLMTTLGTPGGPFIMGFVVQHIGVRWIFWILAIINFCQFLGYLLLGGETLYPSHSDAASSVPATKSPTLRRIDRTPLSLSAFYSPLLLVTKASVIVPSCAYAVVFCYANIALLVETPVIFGEKFHLDAQQIGLQYIALIIGSVIGEQVSGPLSDFVQRRHRKHSQGNPQHRASPTRRLWFSYVGFLTVFIGLIVWGVRVQHAKEGVWNVTPLVGAAIAAFGNQVITTTLIAYAVDCYRDRSMDIAVLVNFVRQVWGFIGPFYLPHMFETLNLGPSAGLMCGIIAVFALVPIMVLHWFARNRNRE</sequence>
<dbReference type="InterPro" id="IPR011701">
    <property type="entry name" value="MFS"/>
</dbReference>
<feature type="transmembrane region" description="Helical" evidence="5">
    <location>
        <begin position="437"/>
        <end position="456"/>
    </location>
</feature>
<dbReference type="GO" id="GO:0005886">
    <property type="term" value="C:plasma membrane"/>
    <property type="evidence" value="ECO:0007669"/>
    <property type="project" value="TreeGrafter"/>
</dbReference>
<protein>
    <recommendedName>
        <fullName evidence="6">Major facilitator superfamily (MFS) profile domain-containing protein</fullName>
    </recommendedName>
</protein>
<feature type="transmembrane region" description="Helical" evidence="5">
    <location>
        <begin position="219"/>
        <end position="238"/>
    </location>
</feature>
<dbReference type="PROSITE" id="PS50850">
    <property type="entry name" value="MFS"/>
    <property type="match status" value="1"/>
</dbReference>
<comment type="subcellular location">
    <subcellularLocation>
        <location evidence="1">Membrane</location>
        <topology evidence="1">Multi-pass membrane protein</topology>
    </subcellularLocation>
</comment>
<feature type="transmembrane region" description="Helical" evidence="5">
    <location>
        <begin position="370"/>
        <end position="390"/>
    </location>
</feature>
<feature type="domain" description="Major facilitator superfamily (MFS) profile" evidence="6">
    <location>
        <begin position="65"/>
        <end position="495"/>
    </location>
</feature>
<evidence type="ECO:0000256" key="5">
    <source>
        <dbReference type="SAM" id="Phobius"/>
    </source>
</evidence>
<proteinExistence type="predicted"/>
<evidence type="ECO:0000313" key="8">
    <source>
        <dbReference type="Proteomes" id="UP001345827"/>
    </source>
</evidence>
<dbReference type="SUPFAM" id="SSF103473">
    <property type="entry name" value="MFS general substrate transporter"/>
    <property type="match status" value="1"/>
</dbReference>
<evidence type="ECO:0000259" key="6">
    <source>
        <dbReference type="PROSITE" id="PS50850"/>
    </source>
</evidence>
<evidence type="ECO:0000256" key="1">
    <source>
        <dbReference type="ARBA" id="ARBA00004141"/>
    </source>
</evidence>
<dbReference type="PANTHER" id="PTHR23502:SF2">
    <property type="entry name" value="TRANSPORTER, PUTATIVE (AFU_ORTHOLOGUE AFUA_2G08910)-RELATED"/>
    <property type="match status" value="1"/>
</dbReference>
<dbReference type="Gene3D" id="1.20.1250.20">
    <property type="entry name" value="MFS general substrate transporter like domains"/>
    <property type="match status" value="1"/>
</dbReference>